<dbReference type="OMA" id="MMADSIN"/>
<dbReference type="InterPro" id="IPR036273">
    <property type="entry name" value="CRAL/TRIO_N_dom_sf"/>
</dbReference>
<accession>A0A084VD50</accession>
<organism evidence="2">
    <name type="scientific">Anopheles sinensis</name>
    <name type="common">Mosquito</name>
    <dbReference type="NCBI Taxonomy" id="74873"/>
    <lineage>
        <taxon>Eukaryota</taxon>
        <taxon>Metazoa</taxon>
        <taxon>Ecdysozoa</taxon>
        <taxon>Arthropoda</taxon>
        <taxon>Hexapoda</taxon>
        <taxon>Insecta</taxon>
        <taxon>Pterygota</taxon>
        <taxon>Neoptera</taxon>
        <taxon>Endopterygota</taxon>
        <taxon>Diptera</taxon>
        <taxon>Nematocera</taxon>
        <taxon>Culicoidea</taxon>
        <taxon>Culicidae</taxon>
        <taxon>Anophelinae</taxon>
        <taxon>Anopheles</taxon>
    </lineage>
</organism>
<dbReference type="SMART" id="SM01100">
    <property type="entry name" value="CRAL_TRIO_N"/>
    <property type="match status" value="1"/>
</dbReference>
<reference evidence="3" key="2">
    <citation type="submission" date="2020-05" db="UniProtKB">
        <authorList>
            <consortium name="EnsemblMetazoa"/>
        </authorList>
    </citation>
    <scope>IDENTIFICATION</scope>
</reference>
<dbReference type="Pfam" id="PF00650">
    <property type="entry name" value="CRAL_TRIO"/>
    <property type="match status" value="1"/>
</dbReference>
<dbReference type="EnsemblMetazoa" id="ASIC002853-RA">
    <property type="protein sequence ID" value="ASIC002853-PA"/>
    <property type="gene ID" value="ASIC002853"/>
</dbReference>
<dbReference type="PROSITE" id="PS50191">
    <property type="entry name" value="CRAL_TRIO"/>
    <property type="match status" value="1"/>
</dbReference>
<evidence type="ECO:0000313" key="3">
    <source>
        <dbReference type="EnsemblMetazoa" id="ASIC002853-PA"/>
    </source>
</evidence>
<evidence type="ECO:0000313" key="4">
    <source>
        <dbReference type="Proteomes" id="UP000030765"/>
    </source>
</evidence>
<sequence length="328" mass="37962">MAYQEAVNKRPQVYAPYESTLDDVDLKVAIRELHETDDTREPSIAQIREFIAKHPQIVRCRTDPVYLLRFLRYKKFNVTEACAMLESTLAFFMRMRVLYGEEIDSFHPNVQGMVDLGVMVPLGYDRNKRVVILNRVGAYPKTTSALMQMRLGALVISTCLEYEQTQVYGSVWIMDFSGMTMSHVAMWGLTELKMLADSVNDIVTMMVKEIHMVQVPKMTWMLIDMVLPLLSPKIRNRFKFHRTLDDLCSAVDPSILPCEYGGERPLEKANDDFRAMFDEQRKWFMLEEHFFMDLTIPAPGSSSTSTARRNDFRDEESMVGSFRKLTVD</sequence>
<dbReference type="InterPro" id="IPR036865">
    <property type="entry name" value="CRAL-TRIO_dom_sf"/>
</dbReference>
<dbReference type="CDD" id="cd00170">
    <property type="entry name" value="SEC14"/>
    <property type="match status" value="1"/>
</dbReference>
<protein>
    <submittedName>
        <fullName evidence="2">AGAP007353-PA-like protein</fullName>
    </submittedName>
    <submittedName>
        <fullName evidence="3">CRAL-TRIO domain-containing protein</fullName>
    </submittedName>
</protein>
<dbReference type="EMBL" id="KE524650">
    <property type="protein sequence ID" value="KFB35894.1"/>
    <property type="molecule type" value="Genomic_DNA"/>
</dbReference>
<dbReference type="AlphaFoldDB" id="A0A084VD50"/>
<dbReference type="Gene3D" id="3.40.525.10">
    <property type="entry name" value="CRAL-TRIO lipid binding domain"/>
    <property type="match status" value="1"/>
</dbReference>
<dbReference type="SUPFAM" id="SSF46938">
    <property type="entry name" value="CRAL/TRIO N-terminal domain"/>
    <property type="match status" value="1"/>
</dbReference>
<dbReference type="VEuPathDB" id="VectorBase:ASIS021918"/>
<keyword evidence="4" id="KW-1185">Reference proteome</keyword>
<dbReference type="Gene3D" id="1.10.8.20">
    <property type="entry name" value="N-terminal domain of phosphatidylinositol transfer protein sec14p"/>
    <property type="match status" value="1"/>
</dbReference>
<dbReference type="GO" id="GO:1902936">
    <property type="term" value="F:phosphatidylinositol bisphosphate binding"/>
    <property type="evidence" value="ECO:0007669"/>
    <property type="project" value="TreeGrafter"/>
</dbReference>
<dbReference type="OrthoDB" id="75724at2759"/>
<dbReference type="InterPro" id="IPR011074">
    <property type="entry name" value="CRAL/TRIO_N_dom"/>
</dbReference>
<dbReference type="SMART" id="SM00516">
    <property type="entry name" value="SEC14"/>
    <property type="match status" value="1"/>
</dbReference>
<gene>
    <name evidence="2" type="ORF">ZHAS_00002853</name>
</gene>
<feature type="domain" description="CRAL-TRIO" evidence="1">
    <location>
        <begin position="122"/>
        <end position="268"/>
    </location>
</feature>
<dbReference type="EMBL" id="ATLV01011185">
    <property type="status" value="NOT_ANNOTATED_CDS"/>
    <property type="molecule type" value="Genomic_DNA"/>
</dbReference>
<dbReference type="PANTHER" id="PTHR10174:SF166">
    <property type="entry name" value="LD40136P"/>
    <property type="match status" value="1"/>
</dbReference>
<dbReference type="Proteomes" id="UP000030765">
    <property type="component" value="Unassembled WGS sequence"/>
</dbReference>
<dbReference type="PANTHER" id="PTHR10174">
    <property type="entry name" value="ALPHA-TOCOPHEROL TRANSFER PROTEIN-RELATED"/>
    <property type="match status" value="1"/>
</dbReference>
<reference evidence="2 4" key="1">
    <citation type="journal article" date="2014" name="BMC Genomics">
        <title>Genome sequence of Anopheles sinensis provides insight into genetics basis of mosquito competence for malaria parasites.</title>
        <authorList>
            <person name="Zhou D."/>
            <person name="Zhang D."/>
            <person name="Ding G."/>
            <person name="Shi L."/>
            <person name="Hou Q."/>
            <person name="Ye Y."/>
            <person name="Xu Y."/>
            <person name="Zhou H."/>
            <person name="Xiong C."/>
            <person name="Li S."/>
            <person name="Yu J."/>
            <person name="Hong S."/>
            <person name="Yu X."/>
            <person name="Zou P."/>
            <person name="Chen C."/>
            <person name="Chang X."/>
            <person name="Wang W."/>
            <person name="Lv Y."/>
            <person name="Sun Y."/>
            <person name="Ma L."/>
            <person name="Shen B."/>
            <person name="Zhu C."/>
        </authorList>
    </citation>
    <scope>NUCLEOTIDE SEQUENCE [LARGE SCALE GENOMIC DNA]</scope>
</reference>
<dbReference type="VEuPathDB" id="VectorBase:ASIC002853"/>
<evidence type="ECO:0000259" key="1">
    <source>
        <dbReference type="PROSITE" id="PS50191"/>
    </source>
</evidence>
<proteinExistence type="predicted"/>
<evidence type="ECO:0000313" key="2">
    <source>
        <dbReference type="EMBL" id="KFB35894.1"/>
    </source>
</evidence>
<name>A0A084VD50_ANOSI</name>
<dbReference type="GO" id="GO:0016020">
    <property type="term" value="C:membrane"/>
    <property type="evidence" value="ECO:0007669"/>
    <property type="project" value="TreeGrafter"/>
</dbReference>
<dbReference type="InterPro" id="IPR001251">
    <property type="entry name" value="CRAL-TRIO_dom"/>
</dbReference>
<dbReference type="PRINTS" id="PR00180">
    <property type="entry name" value="CRETINALDHBP"/>
</dbReference>
<dbReference type="STRING" id="74873.A0A084VD50"/>
<dbReference type="SUPFAM" id="SSF52087">
    <property type="entry name" value="CRAL/TRIO domain"/>
    <property type="match status" value="1"/>
</dbReference>